<evidence type="ECO:0000256" key="1">
    <source>
        <dbReference type="ARBA" id="ARBA00004123"/>
    </source>
</evidence>
<dbReference type="AlphaFoldDB" id="A0A022R3K5"/>
<evidence type="ECO:0000256" key="2">
    <source>
        <dbReference type="ARBA" id="ARBA00023242"/>
    </source>
</evidence>
<keyword evidence="2" id="KW-0539">Nucleus</keyword>
<dbReference type="InterPro" id="IPR051358">
    <property type="entry name" value="TF_AMS/ICE1/BHLH6-like"/>
</dbReference>
<dbReference type="Pfam" id="PF22754">
    <property type="entry name" value="bHLH-TF_ACT-like_plant"/>
    <property type="match status" value="1"/>
</dbReference>
<dbReference type="GO" id="GO:0080090">
    <property type="term" value="P:regulation of primary metabolic process"/>
    <property type="evidence" value="ECO:0007669"/>
    <property type="project" value="UniProtKB-ARBA"/>
</dbReference>
<gene>
    <name evidence="4" type="ORF">MIMGU_mgv1a020854mg</name>
</gene>
<dbReference type="EMBL" id="KI630628">
    <property type="protein sequence ID" value="EYU35227.1"/>
    <property type="molecule type" value="Genomic_DNA"/>
</dbReference>
<reference evidence="4 5" key="1">
    <citation type="journal article" date="2013" name="Proc. Natl. Acad. Sci. U.S.A.">
        <title>Fine-scale variation in meiotic recombination in Mimulus inferred from population shotgun sequencing.</title>
        <authorList>
            <person name="Hellsten U."/>
            <person name="Wright K.M."/>
            <person name="Jenkins J."/>
            <person name="Shu S."/>
            <person name="Yuan Y."/>
            <person name="Wessler S.R."/>
            <person name="Schmutz J."/>
            <person name="Willis J.H."/>
            <person name="Rokhsar D.S."/>
        </authorList>
    </citation>
    <scope>NUCLEOTIDE SEQUENCE [LARGE SCALE GENOMIC DNA]</scope>
    <source>
        <strain evidence="5">cv. DUN x IM62</strain>
    </source>
</reference>
<sequence length="75" mass="8255">MTNKGQIIGTLERGFLVNVDSRKSCPGLLVSVLETFEEVGLNVVQARVSCSYTFLLQAFGAQVRNQKTLIPQLIN</sequence>
<name>A0A022R3K5_ERYGU</name>
<keyword evidence="5" id="KW-1185">Reference proteome</keyword>
<accession>A0A022R3K5</accession>
<organism evidence="4 5">
    <name type="scientific">Erythranthe guttata</name>
    <name type="common">Yellow monkey flower</name>
    <name type="synonym">Mimulus guttatus</name>
    <dbReference type="NCBI Taxonomy" id="4155"/>
    <lineage>
        <taxon>Eukaryota</taxon>
        <taxon>Viridiplantae</taxon>
        <taxon>Streptophyta</taxon>
        <taxon>Embryophyta</taxon>
        <taxon>Tracheophyta</taxon>
        <taxon>Spermatophyta</taxon>
        <taxon>Magnoliopsida</taxon>
        <taxon>eudicotyledons</taxon>
        <taxon>Gunneridae</taxon>
        <taxon>Pentapetalae</taxon>
        <taxon>asterids</taxon>
        <taxon>lamiids</taxon>
        <taxon>Lamiales</taxon>
        <taxon>Phrymaceae</taxon>
        <taxon>Erythranthe</taxon>
    </lineage>
</organism>
<proteinExistence type="predicted"/>
<dbReference type="InterPro" id="IPR054502">
    <property type="entry name" value="bHLH-TF_ACT-like_plant"/>
</dbReference>
<dbReference type="PANTHER" id="PTHR31945">
    <property type="entry name" value="TRANSCRIPTION FACTOR SCREAM2-RELATED"/>
    <property type="match status" value="1"/>
</dbReference>
<protein>
    <recommendedName>
        <fullName evidence="3">Plant bHLH transcription factor ACT-like domain-containing protein</fullName>
    </recommendedName>
</protein>
<dbReference type="Proteomes" id="UP000030748">
    <property type="component" value="Unassembled WGS sequence"/>
</dbReference>
<dbReference type="GO" id="GO:0005634">
    <property type="term" value="C:nucleus"/>
    <property type="evidence" value="ECO:0007669"/>
    <property type="project" value="UniProtKB-SubCell"/>
</dbReference>
<comment type="subcellular location">
    <subcellularLocation>
        <location evidence="1">Nucleus</location>
    </subcellularLocation>
</comment>
<feature type="domain" description="Plant bHLH transcription factor ACT-like" evidence="3">
    <location>
        <begin position="10"/>
        <end position="63"/>
    </location>
</feature>
<dbReference type="STRING" id="4155.A0A022R3K5"/>
<dbReference type="PANTHER" id="PTHR31945:SF5">
    <property type="entry name" value="TRANSCRIPTION FACTOR SCREAM-LIKE PROTEIN"/>
    <property type="match status" value="1"/>
</dbReference>
<evidence type="ECO:0000259" key="3">
    <source>
        <dbReference type="Pfam" id="PF22754"/>
    </source>
</evidence>
<evidence type="ECO:0000313" key="4">
    <source>
        <dbReference type="EMBL" id="EYU35227.1"/>
    </source>
</evidence>
<evidence type="ECO:0000313" key="5">
    <source>
        <dbReference type="Proteomes" id="UP000030748"/>
    </source>
</evidence>